<name>A0A176WD40_MARPO</name>
<feature type="domain" description="SHSP" evidence="4">
    <location>
        <begin position="41"/>
        <end position="156"/>
    </location>
</feature>
<dbReference type="AlphaFoldDB" id="A0A176WD40"/>
<keyword evidence="6" id="KW-1185">Reference proteome</keyword>
<dbReference type="EMBL" id="LVLJ01001298">
    <property type="protein sequence ID" value="OAE30583.1"/>
    <property type="molecule type" value="Genomic_DNA"/>
</dbReference>
<keyword evidence="1" id="KW-0346">Stress response</keyword>
<organism evidence="5 6">
    <name type="scientific">Marchantia polymorpha subsp. ruderalis</name>
    <dbReference type="NCBI Taxonomy" id="1480154"/>
    <lineage>
        <taxon>Eukaryota</taxon>
        <taxon>Viridiplantae</taxon>
        <taxon>Streptophyta</taxon>
        <taxon>Embryophyta</taxon>
        <taxon>Marchantiophyta</taxon>
        <taxon>Marchantiopsida</taxon>
        <taxon>Marchantiidae</taxon>
        <taxon>Marchantiales</taxon>
        <taxon>Marchantiaceae</taxon>
        <taxon>Marchantia</taxon>
    </lineage>
</organism>
<dbReference type="Gene3D" id="2.60.40.790">
    <property type="match status" value="1"/>
</dbReference>
<dbReference type="InterPro" id="IPR031107">
    <property type="entry name" value="Small_HSP"/>
</dbReference>
<gene>
    <name evidence="5" type="ORF">AXG93_40s1080</name>
</gene>
<sequence length="157" mass="17879">MALTRGSGSSIFDPFFGNSIFDPFENFPLFDRMPLPTFPRDVSSVANTRVDWVETPEAHVFKADLPGLKKEEVKVQVTEDKYLSISGERSKEEVNEKDSYRHVERSYGKFYRQFKLPENAKAQEVGAKMENGVLTVTVPKAEVTKEKSKVRDVQITN</sequence>
<evidence type="ECO:0000259" key="4">
    <source>
        <dbReference type="PROSITE" id="PS01031"/>
    </source>
</evidence>
<comment type="caution">
    <text evidence="5">The sequence shown here is derived from an EMBL/GenBank/DDBJ whole genome shotgun (WGS) entry which is preliminary data.</text>
</comment>
<dbReference type="Pfam" id="PF00011">
    <property type="entry name" value="HSP20"/>
    <property type="match status" value="1"/>
</dbReference>
<dbReference type="InterPro" id="IPR008978">
    <property type="entry name" value="HSP20-like_chaperone"/>
</dbReference>
<dbReference type="PROSITE" id="PS01031">
    <property type="entry name" value="SHSP"/>
    <property type="match status" value="1"/>
</dbReference>
<evidence type="ECO:0000256" key="1">
    <source>
        <dbReference type="ARBA" id="ARBA00023016"/>
    </source>
</evidence>
<dbReference type="FunFam" id="2.60.40.790:FF:000009">
    <property type="entry name" value="17.6 kDa class I heat shock protein-like"/>
    <property type="match status" value="1"/>
</dbReference>
<reference evidence="5" key="1">
    <citation type="submission" date="2016-03" db="EMBL/GenBank/DDBJ databases">
        <title>Mechanisms controlling the formation of the plant cell surface in tip-growing cells are functionally conserved among land plants.</title>
        <authorList>
            <person name="Honkanen S."/>
            <person name="Jones V.A."/>
            <person name="Morieri G."/>
            <person name="Champion C."/>
            <person name="Hetherington A.J."/>
            <person name="Kelly S."/>
            <person name="Saint-Marcoux D."/>
            <person name="Proust H."/>
            <person name="Prescott H."/>
            <person name="Dolan L."/>
        </authorList>
    </citation>
    <scope>NUCLEOTIDE SEQUENCE [LARGE SCALE GENOMIC DNA]</scope>
    <source>
        <tissue evidence="5">Whole gametophyte</tissue>
    </source>
</reference>
<evidence type="ECO:0000313" key="5">
    <source>
        <dbReference type="EMBL" id="OAE30583.1"/>
    </source>
</evidence>
<dbReference type="CDD" id="cd06472">
    <property type="entry name" value="ACD_ScHsp26_like"/>
    <property type="match status" value="1"/>
</dbReference>
<dbReference type="SMR" id="A0A176WD40"/>
<evidence type="ECO:0000313" key="6">
    <source>
        <dbReference type="Proteomes" id="UP000077202"/>
    </source>
</evidence>
<accession>A0A176WD40</accession>
<protein>
    <recommendedName>
        <fullName evidence="4">SHSP domain-containing protein</fullName>
    </recommendedName>
</protein>
<proteinExistence type="inferred from homology"/>
<evidence type="ECO:0000256" key="2">
    <source>
        <dbReference type="PROSITE-ProRule" id="PRU00285"/>
    </source>
</evidence>
<dbReference type="InterPro" id="IPR002068">
    <property type="entry name" value="A-crystallin/Hsp20_dom"/>
</dbReference>
<evidence type="ECO:0000256" key="3">
    <source>
        <dbReference type="RuleBase" id="RU003616"/>
    </source>
</evidence>
<comment type="similarity">
    <text evidence="2 3">Belongs to the small heat shock protein (HSP20) family.</text>
</comment>
<dbReference type="PANTHER" id="PTHR11527">
    <property type="entry name" value="HEAT-SHOCK PROTEIN 20 FAMILY MEMBER"/>
    <property type="match status" value="1"/>
</dbReference>
<dbReference type="Proteomes" id="UP000077202">
    <property type="component" value="Unassembled WGS sequence"/>
</dbReference>
<dbReference type="SUPFAM" id="SSF49764">
    <property type="entry name" value="HSP20-like chaperones"/>
    <property type="match status" value="1"/>
</dbReference>